<feature type="compositionally biased region" description="Polar residues" evidence="1">
    <location>
        <begin position="633"/>
        <end position="649"/>
    </location>
</feature>
<protein>
    <submittedName>
        <fullName evidence="3">Uncharacterized protein</fullName>
    </submittedName>
</protein>
<dbReference type="RefSeq" id="XP_033680545.1">
    <property type="nucleotide sequence ID" value="XM_033829671.1"/>
</dbReference>
<accession>A0A6A6I5B4</accession>
<feature type="compositionally biased region" description="Low complexity" evidence="1">
    <location>
        <begin position="695"/>
        <end position="706"/>
    </location>
</feature>
<evidence type="ECO:0000313" key="4">
    <source>
        <dbReference type="Proteomes" id="UP000800094"/>
    </source>
</evidence>
<keyword evidence="2" id="KW-0812">Transmembrane</keyword>
<keyword evidence="2" id="KW-1133">Transmembrane helix</keyword>
<feature type="region of interest" description="Disordered" evidence="1">
    <location>
        <begin position="606"/>
        <end position="708"/>
    </location>
</feature>
<evidence type="ECO:0000313" key="3">
    <source>
        <dbReference type="EMBL" id="KAF2245541.1"/>
    </source>
</evidence>
<proteinExistence type="predicted"/>
<keyword evidence="2" id="KW-0472">Membrane</keyword>
<dbReference type="EMBL" id="ML987200">
    <property type="protein sequence ID" value="KAF2245541.1"/>
    <property type="molecule type" value="Genomic_DNA"/>
</dbReference>
<keyword evidence="4" id="KW-1185">Reference proteome</keyword>
<sequence>MSLSTKPQIGLWTDCSSNQRLQRLQSDFWATWLKTAVAVSLTLSTPYIFRIVRSTISGLYLCLSPGQPRTTGRRDVDDETQPLRVHDMVQKAKSSRGTATKFFRALQDRDSRFESRHLALMAFVLSVFFFTFLIQVAVGGILSDQIETNRVALLDSERCGLFEYDAERGGEEDAARADIWMSEKERRAAEYAQDCYRPDKEAKAMSCSFFYNSTIGFRRREDKCPFDIADVCTGGYQPGSAVTFDTGLVDSSVLGINHEPTHKFRRTTTCAPLSAERPYVWHFSNSATDHGYLYYYGSLYDTTNCSKSNPRPPEAITNYTMRITGHPFDWLAPVYRVNTYATSLLDPMCDFYQPIPDLQAPGLEAPRTKTLTIIFVTALHILYNKRSNDPIFPANEPFRYPGDTKDYYYNSSPKARAFACIDETLLCGPSGSPCWTATDPIPSGVANTSAYWLMKYALKNSNTYDSIKYRLGTALLAQQRVGQSRSLPLPDDHWEAEAEHLFKSSLARAQFDAWSIASGEDHDVATYKDTLPDEARGKVCGLFKFNSVGYVNIQIWPFALLLLVLPASALLSRETKQVRHILWKVYISLKEGAETLLGKRDGHTAVAGNQMEDDGSDSALNEGSSAHGHQETDAQSVAESSTAAAQRSDATLARTPLSATRRTSNQPSDYGSFTNNGTNNGASRPPSCLSNTGPQRSRGSSSGQSGEDMNDEWFPLLIHSIILYWVPMAVKHTVCSPKYLVNYLRGRDSRARVRIVSLPS</sequence>
<dbReference type="OrthoDB" id="3540210at2759"/>
<evidence type="ECO:0000256" key="2">
    <source>
        <dbReference type="SAM" id="Phobius"/>
    </source>
</evidence>
<feature type="compositionally biased region" description="Polar residues" evidence="1">
    <location>
        <begin position="657"/>
        <end position="694"/>
    </location>
</feature>
<organism evidence="3 4">
    <name type="scientific">Trematosphaeria pertusa</name>
    <dbReference type="NCBI Taxonomy" id="390896"/>
    <lineage>
        <taxon>Eukaryota</taxon>
        <taxon>Fungi</taxon>
        <taxon>Dikarya</taxon>
        <taxon>Ascomycota</taxon>
        <taxon>Pezizomycotina</taxon>
        <taxon>Dothideomycetes</taxon>
        <taxon>Pleosporomycetidae</taxon>
        <taxon>Pleosporales</taxon>
        <taxon>Massarineae</taxon>
        <taxon>Trematosphaeriaceae</taxon>
        <taxon>Trematosphaeria</taxon>
    </lineage>
</organism>
<reference evidence="3" key="1">
    <citation type="journal article" date="2020" name="Stud. Mycol.">
        <title>101 Dothideomycetes genomes: a test case for predicting lifestyles and emergence of pathogens.</title>
        <authorList>
            <person name="Haridas S."/>
            <person name="Albert R."/>
            <person name="Binder M."/>
            <person name="Bloem J."/>
            <person name="Labutti K."/>
            <person name="Salamov A."/>
            <person name="Andreopoulos B."/>
            <person name="Baker S."/>
            <person name="Barry K."/>
            <person name="Bills G."/>
            <person name="Bluhm B."/>
            <person name="Cannon C."/>
            <person name="Castanera R."/>
            <person name="Culley D."/>
            <person name="Daum C."/>
            <person name="Ezra D."/>
            <person name="Gonzalez J."/>
            <person name="Henrissat B."/>
            <person name="Kuo A."/>
            <person name="Liang C."/>
            <person name="Lipzen A."/>
            <person name="Lutzoni F."/>
            <person name="Magnuson J."/>
            <person name="Mondo S."/>
            <person name="Nolan M."/>
            <person name="Ohm R."/>
            <person name="Pangilinan J."/>
            <person name="Park H.-J."/>
            <person name="Ramirez L."/>
            <person name="Alfaro M."/>
            <person name="Sun H."/>
            <person name="Tritt A."/>
            <person name="Yoshinaga Y."/>
            <person name="Zwiers L.-H."/>
            <person name="Turgeon B."/>
            <person name="Goodwin S."/>
            <person name="Spatafora J."/>
            <person name="Crous P."/>
            <person name="Grigoriev I."/>
        </authorList>
    </citation>
    <scope>NUCLEOTIDE SEQUENCE</scope>
    <source>
        <strain evidence="3">CBS 122368</strain>
    </source>
</reference>
<evidence type="ECO:0000256" key="1">
    <source>
        <dbReference type="SAM" id="MobiDB-lite"/>
    </source>
</evidence>
<dbReference type="AlphaFoldDB" id="A0A6A6I5B4"/>
<feature type="transmembrane region" description="Helical" evidence="2">
    <location>
        <begin position="118"/>
        <end position="142"/>
    </location>
</feature>
<dbReference type="Proteomes" id="UP000800094">
    <property type="component" value="Unassembled WGS sequence"/>
</dbReference>
<gene>
    <name evidence="3" type="ORF">BU26DRAFT_521969</name>
</gene>
<name>A0A6A6I5B4_9PLEO</name>
<dbReference type="GeneID" id="54583001"/>